<organism evidence="3 4">
    <name type="scientific">Zhongshania aquimaris</name>
    <dbReference type="NCBI Taxonomy" id="2857107"/>
    <lineage>
        <taxon>Bacteria</taxon>
        <taxon>Pseudomonadati</taxon>
        <taxon>Pseudomonadota</taxon>
        <taxon>Gammaproteobacteria</taxon>
        <taxon>Cellvibrionales</taxon>
        <taxon>Spongiibacteraceae</taxon>
        <taxon>Zhongshania</taxon>
    </lineage>
</organism>
<name>A0ABS6VR78_9GAMM</name>
<evidence type="ECO:0000313" key="3">
    <source>
        <dbReference type="EMBL" id="MBW2940816.1"/>
    </source>
</evidence>
<evidence type="ECO:0000259" key="2">
    <source>
        <dbReference type="Pfam" id="PF05229"/>
    </source>
</evidence>
<feature type="signal peptide" evidence="1">
    <location>
        <begin position="1"/>
        <end position="24"/>
    </location>
</feature>
<keyword evidence="4" id="KW-1185">Reference proteome</keyword>
<evidence type="ECO:0000313" key="4">
    <source>
        <dbReference type="Proteomes" id="UP001166291"/>
    </source>
</evidence>
<feature type="chain" id="PRO_5046818546" evidence="1">
    <location>
        <begin position="25"/>
        <end position="168"/>
    </location>
</feature>
<dbReference type="InterPro" id="IPR053167">
    <property type="entry name" value="Spore_coat_component"/>
</dbReference>
<dbReference type="PANTHER" id="PTHR37089:SF4">
    <property type="entry name" value="EXPORTED PROTEIN"/>
    <property type="match status" value="1"/>
</dbReference>
<sequence length="168" mass="17680">MTIQRNYLYGLLVATLTWSGSLLAQTSDTFDVTITIEDSCELTTPATDMGFGTVQLLNTNYTATSTVSVTCTDDAAYDLELDQGGNDDGTTRRMADAGVTNFVSYRLYSDAGHSTLWGDGATFGSVNAGTGTGIEQDITVYGRVESGDNATTPPAGAYSDTVTVSVTF</sequence>
<keyword evidence="1" id="KW-0732">Signal</keyword>
<evidence type="ECO:0000256" key="1">
    <source>
        <dbReference type="SAM" id="SignalP"/>
    </source>
</evidence>
<comment type="caution">
    <text evidence="3">The sequence shown here is derived from an EMBL/GenBank/DDBJ whole genome shotgun (WGS) entry which is preliminary data.</text>
</comment>
<dbReference type="PANTHER" id="PTHR37089">
    <property type="entry name" value="PROTEIN U-RELATED"/>
    <property type="match status" value="1"/>
</dbReference>
<dbReference type="Pfam" id="PF05229">
    <property type="entry name" value="SCPU"/>
    <property type="match status" value="1"/>
</dbReference>
<accession>A0ABS6VR78</accession>
<dbReference type="EMBL" id="JAHWDQ010000001">
    <property type="protein sequence ID" value="MBW2940816.1"/>
    <property type="molecule type" value="Genomic_DNA"/>
</dbReference>
<dbReference type="InterPro" id="IPR007893">
    <property type="entry name" value="Spore_coat_U/FanG"/>
</dbReference>
<feature type="domain" description="Spore coat protein U/FanG" evidence="2">
    <location>
        <begin position="28"/>
        <end position="164"/>
    </location>
</feature>
<protein>
    <submittedName>
        <fullName evidence="3">Spore coat U domain-containing protein</fullName>
    </submittedName>
</protein>
<gene>
    <name evidence="3" type="ORF">KXJ70_08525</name>
</gene>
<proteinExistence type="predicted"/>
<reference evidence="3" key="1">
    <citation type="submission" date="2021-07" db="EMBL/GenBank/DDBJ databases">
        <title>Zhongshania sp. CAU 1632 isolated from seawater.</title>
        <authorList>
            <person name="Kim W."/>
        </authorList>
    </citation>
    <scope>NUCLEOTIDE SEQUENCE</scope>
    <source>
        <strain evidence="3">CAU 1632</strain>
    </source>
</reference>
<dbReference type="RefSeq" id="WP_219042983.1">
    <property type="nucleotide sequence ID" value="NZ_JAHWDQ010000001.1"/>
</dbReference>
<dbReference type="SMART" id="SM00972">
    <property type="entry name" value="SCPU"/>
    <property type="match status" value="1"/>
</dbReference>
<dbReference type="Proteomes" id="UP001166291">
    <property type="component" value="Unassembled WGS sequence"/>
</dbReference>